<sequence length="202" mass="22651">MPLDVGKETCPHNCKRVHLPLCSKVVCYGNTYARKECSMWHGHIRAAARVERKREREEEQKRQFRLGSSRKSLPRGNGGARGTFSPQNKPKKYQEPGKWENLPLRSEIALLRSKQQQKSIQMTTPSILTQISRRLCHGPPCCNLPYCASKRCRPSWTNRQANGGPGSKSPRLKVCTWNVAGLSGTKSSTSPACSTNRSSTRS</sequence>
<dbReference type="AlphaFoldDB" id="A0A7T8HK00"/>
<dbReference type="EMBL" id="CP045897">
    <property type="protein sequence ID" value="QQP51493.1"/>
    <property type="molecule type" value="Genomic_DNA"/>
</dbReference>
<organism evidence="2 3">
    <name type="scientific">Caligus rogercresseyi</name>
    <name type="common">Sea louse</name>
    <dbReference type="NCBI Taxonomy" id="217165"/>
    <lineage>
        <taxon>Eukaryota</taxon>
        <taxon>Metazoa</taxon>
        <taxon>Ecdysozoa</taxon>
        <taxon>Arthropoda</taxon>
        <taxon>Crustacea</taxon>
        <taxon>Multicrustacea</taxon>
        <taxon>Hexanauplia</taxon>
        <taxon>Copepoda</taxon>
        <taxon>Siphonostomatoida</taxon>
        <taxon>Caligidae</taxon>
        <taxon>Caligus</taxon>
    </lineage>
</organism>
<dbReference type="Proteomes" id="UP000595437">
    <property type="component" value="Chromosome 8"/>
</dbReference>
<feature type="region of interest" description="Disordered" evidence="1">
    <location>
        <begin position="181"/>
        <end position="202"/>
    </location>
</feature>
<keyword evidence="3" id="KW-1185">Reference proteome</keyword>
<evidence type="ECO:0000313" key="3">
    <source>
        <dbReference type="Proteomes" id="UP000595437"/>
    </source>
</evidence>
<feature type="region of interest" description="Disordered" evidence="1">
    <location>
        <begin position="52"/>
        <end position="98"/>
    </location>
</feature>
<evidence type="ECO:0000256" key="1">
    <source>
        <dbReference type="SAM" id="MobiDB-lite"/>
    </source>
</evidence>
<protein>
    <submittedName>
        <fullName evidence="2">Uncharacterized protein</fullName>
    </submittedName>
</protein>
<proteinExistence type="predicted"/>
<accession>A0A7T8HK00</accession>
<gene>
    <name evidence="2" type="ORF">FKW44_012874</name>
</gene>
<evidence type="ECO:0000313" key="2">
    <source>
        <dbReference type="EMBL" id="QQP51493.1"/>
    </source>
</evidence>
<reference evidence="3" key="1">
    <citation type="submission" date="2021-01" db="EMBL/GenBank/DDBJ databases">
        <title>Caligus Genome Assembly.</title>
        <authorList>
            <person name="Gallardo-Escarate C."/>
        </authorList>
    </citation>
    <scope>NUCLEOTIDE SEQUENCE [LARGE SCALE GENOMIC DNA]</scope>
</reference>
<feature type="compositionally biased region" description="Basic and acidic residues" evidence="1">
    <location>
        <begin position="52"/>
        <end position="62"/>
    </location>
</feature>
<feature type="compositionally biased region" description="Polar residues" evidence="1">
    <location>
        <begin position="184"/>
        <end position="202"/>
    </location>
</feature>
<name>A0A7T8HK00_CALRO</name>